<dbReference type="AlphaFoldDB" id="A0A7V8JKA2"/>
<protein>
    <submittedName>
        <fullName evidence="1">Uncharacterized protein</fullName>
    </submittedName>
</protein>
<sequence length="59" mass="6382">MPRLPVLSDDEAVGLLNALNYFGHALDADTCQTLTGLAQAQMQALHARLQEALIDPPPR</sequence>
<accession>A0A7V8JKA2</accession>
<name>A0A7V8JKA2_STEMA</name>
<proteinExistence type="predicted"/>
<dbReference type="Proteomes" id="UP000487117">
    <property type="component" value="Unassembled WGS sequence"/>
</dbReference>
<organism evidence="1 2">
    <name type="scientific">Stenotrophomonas maltophilia</name>
    <name type="common">Pseudomonas maltophilia</name>
    <name type="synonym">Xanthomonas maltophilia</name>
    <dbReference type="NCBI Taxonomy" id="40324"/>
    <lineage>
        <taxon>Bacteria</taxon>
        <taxon>Pseudomonadati</taxon>
        <taxon>Pseudomonadota</taxon>
        <taxon>Gammaproteobacteria</taxon>
        <taxon>Lysobacterales</taxon>
        <taxon>Lysobacteraceae</taxon>
        <taxon>Stenotrophomonas</taxon>
        <taxon>Stenotrophomonas maltophilia group</taxon>
    </lineage>
</organism>
<comment type="caution">
    <text evidence="1">The sequence shown here is derived from an EMBL/GenBank/DDBJ whole genome shotgun (WGS) entry which is preliminary data.</text>
</comment>
<evidence type="ECO:0000313" key="2">
    <source>
        <dbReference type="Proteomes" id="UP000487117"/>
    </source>
</evidence>
<evidence type="ECO:0000313" key="1">
    <source>
        <dbReference type="EMBL" id="KAF1013188.1"/>
    </source>
</evidence>
<reference evidence="2" key="1">
    <citation type="journal article" date="2020" name="MBio">
        <title>Horizontal gene transfer to a defensive symbiont with a reduced genome amongst a multipartite beetle microbiome.</title>
        <authorList>
            <person name="Waterworth S.C."/>
            <person name="Florez L.V."/>
            <person name="Rees E.R."/>
            <person name="Hertweck C."/>
            <person name="Kaltenpoth M."/>
            <person name="Kwan J.C."/>
        </authorList>
    </citation>
    <scope>NUCLEOTIDE SEQUENCE [LARGE SCALE GENOMIC DNA]</scope>
</reference>
<dbReference type="EMBL" id="WNDS01000005">
    <property type="protein sequence ID" value="KAF1013188.1"/>
    <property type="molecule type" value="Genomic_DNA"/>
</dbReference>
<gene>
    <name evidence="1" type="ORF">GAK31_03337</name>
</gene>